<organism evidence="1 2">
    <name type="scientific">Staphylococcus equorum</name>
    <dbReference type="NCBI Taxonomy" id="246432"/>
    <lineage>
        <taxon>Bacteria</taxon>
        <taxon>Bacillati</taxon>
        <taxon>Bacillota</taxon>
        <taxon>Bacilli</taxon>
        <taxon>Bacillales</taxon>
        <taxon>Staphylococcaceae</taxon>
        <taxon>Staphylococcus</taxon>
    </lineage>
</organism>
<dbReference type="EMBL" id="LNPX01000001">
    <property type="protein sequence ID" value="OEK59084.1"/>
    <property type="molecule type" value="Genomic_DNA"/>
</dbReference>
<dbReference type="AlphaFoldDB" id="A0AAP7LV25"/>
<gene>
    <name evidence="1" type="ORF">ASS94_00020</name>
</gene>
<reference evidence="2" key="1">
    <citation type="submission" date="2015-11" db="EMBL/GenBank/DDBJ databases">
        <title>Genomic diversity of Staphylococcus saprophyticus strains from urinary tract infections, animal surfaces, and fermented foods.</title>
        <authorList>
            <person name="Wolfe B.E."/>
        </authorList>
    </citation>
    <scope>NUCLEOTIDE SEQUENCE [LARGE SCALE GENOMIC DNA]</scope>
    <source>
        <strain evidence="2">738_7</strain>
    </source>
</reference>
<proteinExistence type="predicted"/>
<evidence type="ECO:0000313" key="1">
    <source>
        <dbReference type="EMBL" id="OEK59084.1"/>
    </source>
</evidence>
<accession>A0AAP7LV25</accession>
<sequence>MATYMTEVFENMGKEINAILKKGGSDWFVESNQECEIIDELITGLDTIELKEAHIENKNNMTISEYERVLFNYTVEEFDLDVDRLNNTDKHEITQYVYGYIWLTYRTNKLIQNA</sequence>
<comment type="caution">
    <text evidence="1">The sequence shown here is derived from an EMBL/GenBank/DDBJ whole genome shotgun (WGS) entry which is preliminary data.</text>
</comment>
<protein>
    <submittedName>
        <fullName evidence="1">Uncharacterized protein</fullName>
    </submittedName>
</protein>
<dbReference type="Proteomes" id="UP000095464">
    <property type="component" value="Unassembled WGS sequence"/>
</dbReference>
<evidence type="ECO:0000313" key="2">
    <source>
        <dbReference type="Proteomes" id="UP000095464"/>
    </source>
</evidence>
<name>A0AAP7LV25_9STAP</name>
<dbReference type="RefSeq" id="WP_069854210.1">
    <property type="nucleotide sequence ID" value="NZ_LNPX01000001.1"/>
</dbReference>